<dbReference type="InterPro" id="IPR029058">
    <property type="entry name" value="AB_hydrolase_fold"/>
</dbReference>
<dbReference type="Gene3D" id="3.40.50.1820">
    <property type="entry name" value="alpha/beta hydrolase"/>
    <property type="match status" value="1"/>
</dbReference>
<evidence type="ECO:0000259" key="4">
    <source>
        <dbReference type="Pfam" id="PF22939"/>
    </source>
</evidence>
<evidence type="ECO:0000313" key="8">
    <source>
        <dbReference type="Proteomes" id="UP001498476"/>
    </source>
</evidence>
<name>A0ABR1GSX7_9HYPO</name>
<dbReference type="InterPro" id="IPR036770">
    <property type="entry name" value="Ankyrin_rpt-contain_sf"/>
</dbReference>
<feature type="repeat" description="ANK" evidence="2">
    <location>
        <begin position="1200"/>
        <end position="1232"/>
    </location>
</feature>
<dbReference type="SUPFAM" id="SSF53474">
    <property type="entry name" value="alpha/beta-Hydrolases"/>
    <property type="match status" value="1"/>
</dbReference>
<dbReference type="PANTHER" id="PTHR10039:SF14">
    <property type="entry name" value="NACHT DOMAIN-CONTAINING PROTEIN"/>
    <property type="match status" value="1"/>
</dbReference>
<accession>A0ABR1GSX7</accession>
<evidence type="ECO:0008006" key="9">
    <source>
        <dbReference type="Google" id="ProtNLM"/>
    </source>
</evidence>
<feature type="region of interest" description="Disordered" evidence="3">
    <location>
        <begin position="1"/>
        <end position="47"/>
    </location>
</feature>
<organism evidence="7 8">
    <name type="scientific">Neonectria punicea</name>
    <dbReference type="NCBI Taxonomy" id="979145"/>
    <lineage>
        <taxon>Eukaryota</taxon>
        <taxon>Fungi</taxon>
        <taxon>Dikarya</taxon>
        <taxon>Ascomycota</taxon>
        <taxon>Pezizomycotina</taxon>
        <taxon>Sordariomycetes</taxon>
        <taxon>Hypocreomycetidae</taxon>
        <taxon>Hypocreales</taxon>
        <taxon>Nectriaceae</taxon>
        <taxon>Neonectria</taxon>
    </lineage>
</organism>
<gene>
    <name evidence="7" type="ORF">QQX98_009220</name>
</gene>
<dbReference type="PROSITE" id="PS50088">
    <property type="entry name" value="ANK_REPEAT"/>
    <property type="match status" value="1"/>
</dbReference>
<dbReference type="SUPFAM" id="SSF48403">
    <property type="entry name" value="Ankyrin repeat"/>
    <property type="match status" value="1"/>
</dbReference>
<feature type="region of interest" description="Disordered" evidence="3">
    <location>
        <begin position="334"/>
        <end position="353"/>
    </location>
</feature>
<evidence type="ECO:0000259" key="5">
    <source>
        <dbReference type="Pfam" id="PF23239"/>
    </source>
</evidence>
<dbReference type="InterPro" id="IPR002110">
    <property type="entry name" value="Ankyrin_rpt"/>
</dbReference>
<evidence type="ECO:0000256" key="3">
    <source>
        <dbReference type="SAM" id="MobiDB-lite"/>
    </source>
</evidence>
<evidence type="ECO:0000313" key="7">
    <source>
        <dbReference type="EMBL" id="KAK7408618.1"/>
    </source>
</evidence>
<dbReference type="SMART" id="SM00248">
    <property type="entry name" value="ANK"/>
    <property type="match status" value="9"/>
</dbReference>
<feature type="domain" description="Nephrocystin 3-like N-terminal" evidence="6">
    <location>
        <begin position="382"/>
        <end position="549"/>
    </location>
</feature>
<feature type="domain" description="DUF7069" evidence="5">
    <location>
        <begin position="579"/>
        <end position="630"/>
    </location>
</feature>
<dbReference type="PRINTS" id="PR01415">
    <property type="entry name" value="ANKYRIN"/>
</dbReference>
<sequence length="1260" mass="137711">MFDNFKSKFRSRTRTPQQSSLASVPNDPAASTSTTGYANDPSQCPEPLAQNVGLRVAHNGIGLSLIGESKSGPEDHHEPVDIIAVHGLNGSAHGTWTNHVNGKIWLKDVLPDYVPGSRVYTFGYASKVRSNPSLASLPDFARALLDAIRNIRDQPKETFRSTIFVCHSLGGLVCKQALVFAHLDHERYGSLLQSTIGVLFLGTPHRGSNLADMATIVGRIINLATAPATIGASSSVIRRDLLSVLSYDSESLQELDFSARNLWDKITVASFYETLPTPPLSIPVVTRQSAVLGISGEDIVPLNLNHRNMSRLSPETPECLSVCQAIRRMHHAGPKHPIQAADASSRSSSSSGLSNLERTCMRLFSVFDLREYKNRLPEPIHGTCAWIASHPIFVSWIEQATNALLWLTGHPGCGKTVLSYSVAKRLERDGEHVLVYFCDNKVTAQQDAKAILTGLIFQLIHRNRRLIRHIRREFEFSGTSIIQSFSILWSVFKSMIKDLKGTSIYVVIDALDECETSSRHYLTSAIKDLIDNPSRDDSSKNVKFFFTSRPMLDLAEGFRGAMRHLLPIDDAESGYVDDLQQFIHQRVDEIALKHRCSDHTKSHLLETLLSRADRTFLWIHMVLSSLEESFLSSVSDLDIIISTLPPSLESTYSSFLAKIPKSNQAIAHRLLSLMLASSRPLHLDEMNCAFAIDGSHQSSIEVLQSCQTALDRTIQGILGPLVRISSQKASLVHQTVKDFLLVSDAEAGQLQSYEACPGMPIITTKSAALYMATACVRYLLLDDFSSGFSSLETSPVNSNFSDSEGATKVHDMWGDQGFELDLFAEPDELEATVSAAIASQHAFYSYAALHWPQHYSTCESIAPPELRNSVMSLINSHNAAGQTWLSYLRSEAIDADAEYPKQLNGLILSARFNFIGAAAGVLQTGDCAQRGTDEALFWSAKYSNHGIVKLLLDASADPNYQGAENQTALMASAAAGHLTCVQHLLADRRCEVNARGKGGRSALSFAAGNGHYGTARYLLEVEAVEADEPDHAGTTPFMWAAGGGHLAILSILAKDPRIDVNKRDKNGRTALSWAAGDGMDEVVFYLLKQIRGVDPNLPDKTGRTPLSWAAGNGHKGVIDVLFPSRRVDKYKADDGGRTPISWASGHGHEDALRTLLGGGTRGLEDEDIDGWTPLAWAVQRDAPGVVEALIDAGVGDLDKGPRTVLSWAMEYGHLSVVRVLLAKGADPETARDRMAFAQSMGRHDLVNELSYSLNNGQTLG</sequence>
<dbReference type="PANTHER" id="PTHR10039">
    <property type="entry name" value="AMELOGENIN"/>
    <property type="match status" value="1"/>
</dbReference>
<dbReference type="Pfam" id="PF23239">
    <property type="entry name" value="DUF7069"/>
    <property type="match status" value="1"/>
</dbReference>
<keyword evidence="1" id="KW-0677">Repeat</keyword>
<dbReference type="Pfam" id="PF22939">
    <property type="entry name" value="WHD_GPIID"/>
    <property type="match status" value="1"/>
</dbReference>
<dbReference type="Pfam" id="PF24883">
    <property type="entry name" value="NPHP3_N"/>
    <property type="match status" value="1"/>
</dbReference>
<dbReference type="InterPro" id="IPR055497">
    <property type="entry name" value="DUF7069"/>
</dbReference>
<proteinExistence type="predicted"/>
<dbReference type="Proteomes" id="UP001498476">
    <property type="component" value="Unassembled WGS sequence"/>
</dbReference>
<feature type="compositionally biased region" description="Polar residues" evidence="3">
    <location>
        <begin position="14"/>
        <end position="42"/>
    </location>
</feature>
<evidence type="ECO:0000259" key="6">
    <source>
        <dbReference type="Pfam" id="PF24883"/>
    </source>
</evidence>
<evidence type="ECO:0000256" key="2">
    <source>
        <dbReference type="PROSITE-ProRule" id="PRU00023"/>
    </source>
</evidence>
<dbReference type="InterPro" id="IPR054471">
    <property type="entry name" value="GPIID_WHD"/>
</dbReference>
<protein>
    <recommendedName>
        <fullName evidence="9">NACHT domain-containing protein</fullName>
    </recommendedName>
</protein>
<feature type="domain" description="GPI inositol-deacylase winged helix" evidence="4">
    <location>
        <begin position="664"/>
        <end position="746"/>
    </location>
</feature>
<dbReference type="EMBL" id="JAZAVJ010000180">
    <property type="protein sequence ID" value="KAK7408618.1"/>
    <property type="molecule type" value="Genomic_DNA"/>
</dbReference>
<dbReference type="Pfam" id="PF12796">
    <property type="entry name" value="Ank_2"/>
    <property type="match status" value="2"/>
</dbReference>
<reference evidence="7 8" key="1">
    <citation type="journal article" date="2025" name="Microbiol. Resour. Announc.">
        <title>Draft genome sequences for Neonectria magnoliae and Neonectria punicea, canker pathogens of Liriodendron tulipifera and Acer saccharum in West Virginia.</title>
        <authorList>
            <person name="Petronek H.M."/>
            <person name="Kasson M.T."/>
            <person name="Metheny A.M."/>
            <person name="Stauder C.M."/>
            <person name="Lovett B."/>
            <person name="Lynch S.C."/>
            <person name="Garnas J.R."/>
            <person name="Kasson L.R."/>
            <person name="Stajich J.E."/>
        </authorList>
    </citation>
    <scope>NUCLEOTIDE SEQUENCE [LARGE SCALE GENOMIC DNA]</scope>
    <source>
        <strain evidence="7 8">NRRL 64653</strain>
    </source>
</reference>
<keyword evidence="2" id="KW-0040">ANK repeat</keyword>
<dbReference type="InterPro" id="IPR027417">
    <property type="entry name" value="P-loop_NTPase"/>
</dbReference>
<dbReference type="InterPro" id="IPR056884">
    <property type="entry name" value="NPHP3-like_N"/>
</dbReference>
<dbReference type="SUPFAM" id="SSF52540">
    <property type="entry name" value="P-loop containing nucleoside triphosphate hydrolases"/>
    <property type="match status" value="1"/>
</dbReference>
<dbReference type="PROSITE" id="PS50297">
    <property type="entry name" value="ANK_REP_REGION"/>
    <property type="match status" value="1"/>
</dbReference>
<feature type="compositionally biased region" description="Low complexity" evidence="3">
    <location>
        <begin position="344"/>
        <end position="353"/>
    </location>
</feature>
<keyword evidence="8" id="KW-1185">Reference proteome</keyword>
<dbReference type="Gene3D" id="1.25.40.20">
    <property type="entry name" value="Ankyrin repeat-containing domain"/>
    <property type="match status" value="3"/>
</dbReference>
<evidence type="ECO:0000256" key="1">
    <source>
        <dbReference type="ARBA" id="ARBA00022737"/>
    </source>
</evidence>
<dbReference type="Pfam" id="PF00023">
    <property type="entry name" value="Ank"/>
    <property type="match status" value="1"/>
</dbReference>
<dbReference type="Gene3D" id="3.40.50.300">
    <property type="entry name" value="P-loop containing nucleotide triphosphate hydrolases"/>
    <property type="match status" value="1"/>
</dbReference>
<comment type="caution">
    <text evidence="7">The sequence shown here is derived from an EMBL/GenBank/DDBJ whole genome shotgun (WGS) entry which is preliminary data.</text>
</comment>